<feature type="compositionally biased region" description="Basic and acidic residues" evidence="1">
    <location>
        <begin position="245"/>
        <end position="260"/>
    </location>
</feature>
<evidence type="ECO:0000313" key="4">
    <source>
        <dbReference type="Proteomes" id="UP001501638"/>
    </source>
</evidence>
<accession>A0ABN3JK53</accession>
<dbReference type="EMBL" id="BAAASZ010000008">
    <property type="protein sequence ID" value="GAA2430441.1"/>
    <property type="molecule type" value="Genomic_DNA"/>
</dbReference>
<feature type="compositionally biased region" description="Basic residues" evidence="1">
    <location>
        <begin position="398"/>
        <end position="413"/>
    </location>
</feature>
<keyword evidence="4" id="KW-1185">Reference proteome</keyword>
<evidence type="ECO:0000313" key="3">
    <source>
        <dbReference type="EMBL" id="GAA2430441.1"/>
    </source>
</evidence>
<evidence type="ECO:0000259" key="2">
    <source>
        <dbReference type="SMART" id="SM00860"/>
    </source>
</evidence>
<feature type="region of interest" description="Disordered" evidence="1">
    <location>
        <begin position="120"/>
        <end position="142"/>
    </location>
</feature>
<dbReference type="SMART" id="SM00860">
    <property type="entry name" value="SMI1_KNR4"/>
    <property type="match status" value="1"/>
</dbReference>
<dbReference type="InterPro" id="IPR018958">
    <property type="entry name" value="Knr4/Smi1-like_dom"/>
</dbReference>
<organism evidence="3 4">
    <name type="scientific">Streptomyces macrosporus</name>
    <dbReference type="NCBI Taxonomy" id="44032"/>
    <lineage>
        <taxon>Bacteria</taxon>
        <taxon>Bacillati</taxon>
        <taxon>Actinomycetota</taxon>
        <taxon>Actinomycetes</taxon>
        <taxon>Kitasatosporales</taxon>
        <taxon>Streptomycetaceae</taxon>
        <taxon>Streptomyces</taxon>
    </lineage>
</organism>
<reference evidence="3 4" key="1">
    <citation type="journal article" date="2019" name="Int. J. Syst. Evol. Microbiol.">
        <title>The Global Catalogue of Microorganisms (GCM) 10K type strain sequencing project: providing services to taxonomists for standard genome sequencing and annotation.</title>
        <authorList>
            <consortium name="The Broad Institute Genomics Platform"/>
            <consortium name="The Broad Institute Genome Sequencing Center for Infectious Disease"/>
            <person name="Wu L."/>
            <person name="Ma J."/>
        </authorList>
    </citation>
    <scope>NUCLEOTIDE SEQUENCE [LARGE SCALE GENOMIC DNA]</scope>
    <source>
        <strain evidence="3 4">JCM 6305</strain>
    </source>
</reference>
<feature type="compositionally biased region" description="Acidic residues" evidence="1">
    <location>
        <begin position="120"/>
        <end position="134"/>
    </location>
</feature>
<feature type="region of interest" description="Disordered" evidence="1">
    <location>
        <begin position="240"/>
        <end position="268"/>
    </location>
</feature>
<protein>
    <recommendedName>
        <fullName evidence="2">Knr4/Smi1-like domain-containing protein</fullName>
    </recommendedName>
</protein>
<comment type="caution">
    <text evidence="3">The sequence shown here is derived from an EMBL/GenBank/DDBJ whole genome shotgun (WGS) entry which is preliminary data.</text>
</comment>
<feature type="region of interest" description="Disordered" evidence="1">
    <location>
        <begin position="394"/>
        <end position="430"/>
    </location>
</feature>
<dbReference type="Proteomes" id="UP001501638">
    <property type="component" value="Unassembled WGS sequence"/>
</dbReference>
<gene>
    <name evidence="3" type="ORF">GCM10010405_11590</name>
</gene>
<proteinExistence type="predicted"/>
<feature type="region of interest" description="Disordered" evidence="1">
    <location>
        <begin position="1"/>
        <end position="22"/>
    </location>
</feature>
<name>A0ABN3JK53_9ACTN</name>
<feature type="domain" description="Knr4/Smi1-like" evidence="2">
    <location>
        <begin position="43"/>
        <end position="204"/>
    </location>
</feature>
<sequence length="632" mass="69733">MTAMDHGASPSPHPTPSVDESWDRIEAWLAEHAPVTYGTLRPPAREEDVEAAQRELGVAFHPDLIASLRRHDGTARRDDRRNAEDVLEMPRPYGPLAGLDDLVHGTLFLRSFGADPAEDFGADPAEDFGADPAEDFAHDGSDREEDAGWRRAWLPITLGIGRDTRGGLFLSCREGARYGALGRYSDEEPPSFTPWTSLRRFLAALADSLETRRPIDGAVPVAFDGRLLWEDVPEPLVEPRSALAEAERHAEPEPPVREYTAEVPRPGPDGGRAIAFFLRRITAPTPPDRPDVVFVEHLEPAEVLRRVGVVPHTLRDRSRARARAAGESAWAAFRPMVRAGALGTWSCLLDETGEPQGRRPEVLRRLSTGTRAVALWRQGRGEVHLAAYEDGRPVRTERLHRRPSPSRPGRPHRAVLSSSLPPEEDEPHGPYEEMLDLVRETWGIDFHPGETDLGVLPGGLVLPLLDDLPQPAPYSTVHHLDLGPAVERADEATLRAAVAAQLRRLAAETGIDAHPEIADALRLVDAGRPPTVTDDDPLGVRLRTLNAEAHAAHRSLVGHDRWTRPGFRPAITEKDRRAWTSRARAGRALRLFLEQPPHVAGAAVLEQRTSPDWRAEFLHDLDHARGARAVDG</sequence>
<evidence type="ECO:0000256" key="1">
    <source>
        <dbReference type="SAM" id="MobiDB-lite"/>
    </source>
</evidence>